<dbReference type="Proteomes" id="UP001596086">
    <property type="component" value="Unassembled WGS sequence"/>
</dbReference>
<reference evidence="2" key="1">
    <citation type="journal article" date="2019" name="Int. J. Syst. Evol. Microbiol.">
        <title>The Global Catalogue of Microorganisms (GCM) 10K type strain sequencing project: providing services to taxonomists for standard genome sequencing and annotation.</title>
        <authorList>
            <consortium name="The Broad Institute Genomics Platform"/>
            <consortium name="The Broad Institute Genome Sequencing Center for Infectious Disease"/>
            <person name="Wu L."/>
            <person name="Ma J."/>
        </authorList>
    </citation>
    <scope>NUCLEOTIDE SEQUENCE [LARGE SCALE GENOMIC DNA]</scope>
    <source>
        <strain evidence="2">CGMCC 4.5798</strain>
    </source>
</reference>
<gene>
    <name evidence="1" type="ORF">ACFPO9_06745</name>
</gene>
<dbReference type="EMBL" id="JBHSMZ010000004">
    <property type="protein sequence ID" value="MFC5548211.1"/>
    <property type="molecule type" value="Genomic_DNA"/>
</dbReference>
<sequence length="100" mass="11447">MYAKVKRLRNRGQRLTDQEIANAIPAEGVLVMSGQQWNLERVIALRNPNDHVSEPLIPILCDVRLMGLQNGKMMLWGVERPEGEKGPEYIQEWSVLVVPR</sequence>
<accession>A0ABW0RVZ1</accession>
<evidence type="ECO:0000313" key="1">
    <source>
        <dbReference type="EMBL" id="MFC5548211.1"/>
    </source>
</evidence>
<organism evidence="1 2">
    <name type="scientific">Massilia aerilata</name>
    <dbReference type="NCBI Taxonomy" id="453817"/>
    <lineage>
        <taxon>Bacteria</taxon>
        <taxon>Pseudomonadati</taxon>
        <taxon>Pseudomonadota</taxon>
        <taxon>Betaproteobacteria</taxon>
        <taxon>Burkholderiales</taxon>
        <taxon>Oxalobacteraceae</taxon>
        <taxon>Telluria group</taxon>
        <taxon>Massilia</taxon>
    </lineage>
</organism>
<dbReference type="RefSeq" id="WP_379768718.1">
    <property type="nucleotide sequence ID" value="NZ_JBHSMZ010000004.1"/>
</dbReference>
<keyword evidence="2" id="KW-1185">Reference proteome</keyword>
<comment type="caution">
    <text evidence="1">The sequence shown here is derived from an EMBL/GenBank/DDBJ whole genome shotgun (WGS) entry which is preliminary data.</text>
</comment>
<proteinExistence type="predicted"/>
<evidence type="ECO:0000313" key="2">
    <source>
        <dbReference type="Proteomes" id="UP001596086"/>
    </source>
</evidence>
<name>A0ABW0RVZ1_9BURK</name>
<protein>
    <submittedName>
        <fullName evidence="1">Uncharacterized protein</fullName>
    </submittedName>
</protein>